<comment type="caution">
    <text evidence="7">The sequence shown here is derived from an EMBL/GenBank/DDBJ whole genome shotgun (WGS) entry which is preliminary data.</text>
</comment>
<dbReference type="InterPro" id="IPR025708">
    <property type="entry name" value="HSP15"/>
</dbReference>
<dbReference type="PROSITE" id="PS50889">
    <property type="entry name" value="S4"/>
    <property type="match status" value="1"/>
</dbReference>
<dbReference type="Pfam" id="PF01479">
    <property type="entry name" value="S4"/>
    <property type="match status" value="1"/>
</dbReference>
<keyword evidence="3" id="KW-0238">DNA-binding</keyword>
<evidence type="ECO:0000313" key="8">
    <source>
        <dbReference type="Proteomes" id="UP001200145"/>
    </source>
</evidence>
<protein>
    <submittedName>
        <fullName evidence="7">RNA-binding S4 domain-containing protein</fullName>
    </submittedName>
</protein>
<reference evidence="7 8" key="1">
    <citation type="submission" date="2022-01" db="EMBL/GenBank/DDBJ databases">
        <title>Flavihumibacter sp. nov., isolated from sediment of a river.</title>
        <authorList>
            <person name="Liu H."/>
        </authorList>
    </citation>
    <scope>NUCLEOTIDE SEQUENCE [LARGE SCALE GENOMIC DNA]</scope>
    <source>
        <strain evidence="7 8">RY-1</strain>
    </source>
</reference>
<dbReference type="Gene3D" id="3.10.290.10">
    <property type="entry name" value="RNA-binding S4 domain"/>
    <property type="match status" value="1"/>
</dbReference>
<dbReference type="InterPro" id="IPR002942">
    <property type="entry name" value="S4_RNA-bd"/>
</dbReference>
<evidence type="ECO:0000256" key="4">
    <source>
        <dbReference type="PROSITE-ProRule" id="PRU00182"/>
    </source>
</evidence>
<feature type="domain" description="RNA-binding S4" evidence="6">
    <location>
        <begin position="3"/>
        <end position="64"/>
    </location>
</feature>
<dbReference type="SUPFAM" id="SSF55174">
    <property type="entry name" value="Alpha-L RNA-binding motif"/>
    <property type="match status" value="1"/>
</dbReference>
<dbReference type="EMBL" id="JAKEVY010000002">
    <property type="protein sequence ID" value="MCF1714229.1"/>
    <property type="molecule type" value="Genomic_DNA"/>
</dbReference>
<keyword evidence="8" id="KW-1185">Reference proteome</keyword>
<accession>A0ABS9BGD1</accession>
<dbReference type="RefSeq" id="WP_234864763.1">
    <property type="nucleotide sequence ID" value="NZ_JAKEVY010000002.1"/>
</dbReference>
<evidence type="ECO:0000256" key="5">
    <source>
        <dbReference type="SAM" id="MobiDB-lite"/>
    </source>
</evidence>
<evidence type="ECO:0000256" key="1">
    <source>
        <dbReference type="ARBA" id="ARBA00008396"/>
    </source>
</evidence>
<feature type="region of interest" description="Disordered" evidence="5">
    <location>
        <begin position="102"/>
        <end position="124"/>
    </location>
</feature>
<feature type="compositionally biased region" description="Basic and acidic residues" evidence="5">
    <location>
        <begin position="114"/>
        <end position="124"/>
    </location>
</feature>
<dbReference type="SMART" id="SM00363">
    <property type="entry name" value="S4"/>
    <property type="match status" value="1"/>
</dbReference>
<name>A0ABS9BGD1_9BACT</name>
<dbReference type="InterPro" id="IPR036986">
    <property type="entry name" value="S4_RNA-bd_sf"/>
</dbReference>
<organism evidence="7 8">
    <name type="scientific">Flavihumibacter fluminis</name>
    <dbReference type="NCBI Taxonomy" id="2909236"/>
    <lineage>
        <taxon>Bacteria</taxon>
        <taxon>Pseudomonadati</taxon>
        <taxon>Bacteroidota</taxon>
        <taxon>Chitinophagia</taxon>
        <taxon>Chitinophagales</taxon>
        <taxon>Chitinophagaceae</taxon>
        <taxon>Flavihumibacter</taxon>
    </lineage>
</organism>
<evidence type="ECO:0000256" key="3">
    <source>
        <dbReference type="ARBA" id="ARBA00023125"/>
    </source>
</evidence>
<gene>
    <name evidence="7" type="ORF">L0U88_06275</name>
</gene>
<feature type="compositionally biased region" description="Basic residues" evidence="5">
    <location>
        <begin position="103"/>
        <end position="113"/>
    </location>
</feature>
<comment type="similarity">
    <text evidence="1">Belongs to the HSP15 family.</text>
</comment>
<evidence type="ECO:0000313" key="7">
    <source>
        <dbReference type="EMBL" id="MCF1714229.1"/>
    </source>
</evidence>
<evidence type="ECO:0000259" key="6">
    <source>
        <dbReference type="SMART" id="SM00363"/>
    </source>
</evidence>
<proteinExistence type="inferred from homology"/>
<sequence>MKVRIDKYLWAIRLFKTRGLAAEALDKGRVKLNGVAVKASRSVVVGDEYEIRTEARKWVIKVTALLENRVAYPEAIKHYEDLTPPEELERIQFQAASFYTGKRLSKTGRPTKKDRRDLDEFTGE</sequence>
<dbReference type="CDD" id="cd00165">
    <property type="entry name" value="S4"/>
    <property type="match status" value="1"/>
</dbReference>
<keyword evidence="2 4" id="KW-0694">RNA-binding</keyword>
<dbReference type="Proteomes" id="UP001200145">
    <property type="component" value="Unassembled WGS sequence"/>
</dbReference>
<dbReference type="PIRSF" id="PIRSF016821">
    <property type="entry name" value="HSP15"/>
    <property type="match status" value="1"/>
</dbReference>
<evidence type="ECO:0000256" key="2">
    <source>
        <dbReference type="ARBA" id="ARBA00022884"/>
    </source>
</evidence>